<proteinExistence type="predicted"/>
<name>A0ABD3GBJ0_9MARC</name>
<dbReference type="Gene3D" id="3.40.50.150">
    <property type="entry name" value="Vaccinia Virus protein VP39"/>
    <property type="match status" value="1"/>
</dbReference>
<gene>
    <name evidence="2" type="ORF">R1sor_025318</name>
</gene>
<feature type="compositionally biased region" description="Basic residues" evidence="1">
    <location>
        <begin position="92"/>
        <end position="104"/>
    </location>
</feature>
<keyword evidence="3" id="KW-1185">Reference proteome</keyword>
<feature type="compositionally biased region" description="Acidic residues" evidence="1">
    <location>
        <begin position="988"/>
        <end position="997"/>
    </location>
</feature>
<feature type="region of interest" description="Disordered" evidence="1">
    <location>
        <begin position="20"/>
        <end position="149"/>
    </location>
</feature>
<sequence length="997" mass="112043">MAEQSGLTDPNDVIHQVIEEIPSSTPVALGKEAERTEVTSTSDEPVADEITPKSPVVNSTPAIQKPGRGSQVKKVTTPAVAAPSPPTTRSAAGKKKAEQKKRGKGNPPPLGSLPEAEAQAESNEGQTEPRRSLWPGEMASVSAPKDDGECESGAFSNIIHTYTMKFENNKPTPKIPSLHATVQYDLIHEAERCLHVLSTPLSEYKEMIGSDVYEEFERARQKSPSKIAWYHKNMTSSTAAYIILSFGEVSAAKDAQLVAEEEAKKQGKPLSSKQKKEIWDARVKEVCASWSSQVFKYATVVNPSLGPDFLAAVLELHNSLARVENSKREVVHSVGMDRVKAFASVGIHNSLKIELLKVHYNDEKTREKYHHPTKFDVDNDLRPWLAQWALWSSLELLSCDIVRKIGIVRGPKEEDDDERTPRLDAEVDRFRQYFEDTRDIYWTTIWYPVQDRQEVLINIKRAKRIVFRYYVWHLQVEKAHACFLLWRNVSHRFSIYNNQDTLCKGLLTLSEWEIENCPWWVEQPCEDENVKCIGDAEQFCWDKIQKEEDPFNVSHDQFESGEEDEVLTQAEFVEPSKNIDGLVLDTSRTKKQKEARQSSKAEEEEETGGSTPTGKAKEQAKPGSGKFCLNPRLSSGVRRKFDWLIAETISYLNSIREGRTRGWHFYPVVEEQATGIDKSTNKEEARQRKRTKKKATLPLLYEGVFREDIYFPMKNRCVVVKISLKETHELLSGNKTKTIKDLVPIVEELKKMCVALDSRRAGGFLLNKKPVQTAADCLYLDLPSGFKLDEEGTVPSRNVFPGADDLPRKLVGLGRSILDDRGCLIILHQGTLRSAQQIADALDAYSQVFHSKVDVFCKASHNFIIPKLDMPPFDAENSGRDSSFICNYNTVSSTKLDDGGRRKCSGFVQTLLENFTAQGDLVIDFAGGWGATLQAANNCGRCCIVAETRKDAYDNLQRVLGSLHQPQQANPQPIEAHQKSIGKKPLGDDDDLGDLFE</sequence>
<feature type="region of interest" description="Disordered" evidence="1">
    <location>
        <begin position="965"/>
        <end position="997"/>
    </location>
</feature>
<protein>
    <recommendedName>
        <fullName evidence="4">Trimethylguanosine synthase</fullName>
    </recommendedName>
</protein>
<dbReference type="SUPFAM" id="SSF53335">
    <property type="entry name" value="S-adenosyl-L-methionine-dependent methyltransferases"/>
    <property type="match status" value="1"/>
</dbReference>
<feature type="compositionally biased region" description="Basic and acidic residues" evidence="1">
    <location>
        <begin position="592"/>
        <end position="601"/>
    </location>
</feature>
<dbReference type="EMBL" id="JBJQOH010000008">
    <property type="protein sequence ID" value="KAL3675370.1"/>
    <property type="molecule type" value="Genomic_DNA"/>
</dbReference>
<accession>A0ABD3GBJ0</accession>
<feature type="region of interest" description="Disordered" evidence="1">
    <location>
        <begin position="583"/>
        <end position="626"/>
    </location>
</feature>
<dbReference type="InterPro" id="IPR029063">
    <property type="entry name" value="SAM-dependent_MTases_sf"/>
</dbReference>
<evidence type="ECO:0008006" key="4">
    <source>
        <dbReference type="Google" id="ProtNLM"/>
    </source>
</evidence>
<evidence type="ECO:0000256" key="1">
    <source>
        <dbReference type="SAM" id="MobiDB-lite"/>
    </source>
</evidence>
<evidence type="ECO:0000313" key="2">
    <source>
        <dbReference type="EMBL" id="KAL3675370.1"/>
    </source>
</evidence>
<feature type="compositionally biased region" description="Low complexity" evidence="1">
    <location>
        <begin position="75"/>
        <end position="91"/>
    </location>
</feature>
<comment type="caution">
    <text evidence="2">The sequence shown here is derived from an EMBL/GenBank/DDBJ whole genome shotgun (WGS) entry which is preliminary data.</text>
</comment>
<evidence type="ECO:0000313" key="3">
    <source>
        <dbReference type="Proteomes" id="UP001633002"/>
    </source>
</evidence>
<organism evidence="2 3">
    <name type="scientific">Riccia sorocarpa</name>
    <dbReference type="NCBI Taxonomy" id="122646"/>
    <lineage>
        <taxon>Eukaryota</taxon>
        <taxon>Viridiplantae</taxon>
        <taxon>Streptophyta</taxon>
        <taxon>Embryophyta</taxon>
        <taxon>Marchantiophyta</taxon>
        <taxon>Marchantiopsida</taxon>
        <taxon>Marchantiidae</taxon>
        <taxon>Marchantiales</taxon>
        <taxon>Ricciaceae</taxon>
        <taxon>Riccia</taxon>
    </lineage>
</organism>
<reference evidence="2 3" key="1">
    <citation type="submission" date="2024-09" db="EMBL/GenBank/DDBJ databases">
        <title>Chromosome-scale assembly of Riccia sorocarpa.</title>
        <authorList>
            <person name="Paukszto L."/>
        </authorList>
    </citation>
    <scope>NUCLEOTIDE SEQUENCE [LARGE SCALE GENOMIC DNA]</scope>
    <source>
        <strain evidence="2">LP-2024</strain>
        <tissue evidence="2">Aerial parts of the thallus</tissue>
    </source>
</reference>
<dbReference type="Proteomes" id="UP001633002">
    <property type="component" value="Unassembled WGS sequence"/>
</dbReference>
<dbReference type="AlphaFoldDB" id="A0ABD3GBJ0"/>